<protein>
    <submittedName>
        <fullName evidence="1">Uncharacterized protein</fullName>
    </submittedName>
</protein>
<dbReference type="Proteomes" id="UP000507695">
    <property type="component" value="Unassembled WGS sequence"/>
</dbReference>
<reference evidence="1" key="1">
    <citation type="submission" date="2019-04" db="EMBL/GenBank/DDBJ databases">
        <authorList>
            <consortium name="Pathogen Informatics"/>
        </authorList>
    </citation>
    <scope>NUCLEOTIDE SEQUENCE</scope>
    <source>
        <strain evidence="1">NCTC9183</strain>
    </source>
</reference>
<proteinExistence type="predicted"/>
<gene>
    <name evidence="1" type="ORF">NCTC9183_00006</name>
</gene>
<dbReference type="AlphaFoldDB" id="A0A4P0XID4"/>
<sequence length="51" mass="5938">MRHFRVFDSQNYRGKPLAPHDLLKAHHLREMHDESAAMKVAVVEALGSRKR</sequence>
<dbReference type="EMBL" id="CABDVL010000001">
    <property type="protein sequence ID" value="VTM47205.1"/>
    <property type="molecule type" value="Genomic_DNA"/>
</dbReference>
<accession>A0A4P0XID4</accession>
<organism evidence="1">
    <name type="scientific">Klebsiella pneumoniae</name>
    <dbReference type="NCBI Taxonomy" id="573"/>
    <lineage>
        <taxon>Bacteria</taxon>
        <taxon>Pseudomonadati</taxon>
        <taxon>Pseudomonadota</taxon>
        <taxon>Gammaproteobacteria</taxon>
        <taxon>Enterobacterales</taxon>
        <taxon>Enterobacteriaceae</taxon>
        <taxon>Klebsiella/Raoultella group</taxon>
        <taxon>Klebsiella</taxon>
        <taxon>Klebsiella pneumoniae complex</taxon>
    </lineage>
</organism>
<evidence type="ECO:0000313" key="1">
    <source>
        <dbReference type="EMBL" id="VTM47205.1"/>
    </source>
</evidence>
<name>A0A4P0XID4_KLEPN</name>